<comment type="caution">
    <text evidence="1">The sequence shown here is derived from an EMBL/GenBank/DDBJ whole genome shotgun (WGS) entry which is preliminary data.</text>
</comment>
<sequence length="88" mass="9955">MTVGGHKIAVRAHDIFVYLAEIHAERKTDVIRSDVFGEHADALSYVNDEGEAGGYAEVIAYDITNPKEPVRQRAVYRTEYPDNYLRTV</sequence>
<protein>
    <submittedName>
        <fullName evidence="1">Uncharacterized protein</fullName>
    </submittedName>
</protein>
<gene>
    <name evidence="1" type="ORF">DQ384_35125</name>
</gene>
<reference evidence="1 2" key="1">
    <citation type="submission" date="2018-06" db="EMBL/GenBank/DDBJ databases">
        <title>Sphaerisporangium craniellae sp. nov., isolated from a marine sponge in the South China Sea.</title>
        <authorList>
            <person name="Li L."/>
        </authorList>
    </citation>
    <scope>NUCLEOTIDE SEQUENCE [LARGE SCALE GENOMIC DNA]</scope>
    <source>
        <strain evidence="1 2">CCTCC AA 208026</strain>
    </source>
</reference>
<organism evidence="1 2">
    <name type="scientific">Sphaerisporangium album</name>
    <dbReference type="NCBI Taxonomy" id="509200"/>
    <lineage>
        <taxon>Bacteria</taxon>
        <taxon>Bacillati</taxon>
        <taxon>Actinomycetota</taxon>
        <taxon>Actinomycetes</taxon>
        <taxon>Streptosporangiales</taxon>
        <taxon>Streptosporangiaceae</taxon>
        <taxon>Sphaerisporangium</taxon>
    </lineage>
</organism>
<dbReference type="EMBL" id="QOIL01000027">
    <property type="protein sequence ID" value="RCG22824.1"/>
    <property type="molecule type" value="Genomic_DNA"/>
</dbReference>
<proteinExistence type="predicted"/>
<keyword evidence="2" id="KW-1185">Reference proteome</keyword>
<evidence type="ECO:0000313" key="1">
    <source>
        <dbReference type="EMBL" id="RCG22824.1"/>
    </source>
</evidence>
<accession>A0A367EXH2</accession>
<dbReference type="Proteomes" id="UP000253094">
    <property type="component" value="Unassembled WGS sequence"/>
</dbReference>
<name>A0A367EXH2_9ACTN</name>
<dbReference type="AlphaFoldDB" id="A0A367EXH2"/>
<evidence type="ECO:0000313" key="2">
    <source>
        <dbReference type="Proteomes" id="UP000253094"/>
    </source>
</evidence>